<dbReference type="OrthoDB" id="9984275at2759"/>
<gene>
    <name evidence="1" type="ORF">RF11_12045</name>
</gene>
<organism evidence="1 2">
    <name type="scientific">Thelohanellus kitauei</name>
    <name type="common">Myxosporean</name>
    <dbReference type="NCBI Taxonomy" id="669202"/>
    <lineage>
        <taxon>Eukaryota</taxon>
        <taxon>Metazoa</taxon>
        <taxon>Cnidaria</taxon>
        <taxon>Myxozoa</taxon>
        <taxon>Myxosporea</taxon>
        <taxon>Bivalvulida</taxon>
        <taxon>Platysporina</taxon>
        <taxon>Myxobolidae</taxon>
        <taxon>Thelohanellus</taxon>
    </lineage>
</organism>
<evidence type="ECO:0000313" key="2">
    <source>
        <dbReference type="Proteomes" id="UP000031668"/>
    </source>
</evidence>
<accession>A0A0C2MX75</accession>
<protein>
    <submittedName>
        <fullName evidence="1">Uncharacterized protein</fullName>
    </submittedName>
</protein>
<evidence type="ECO:0000313" key="1">
    <source>
        <dbReference type="EMBL" id="KII68770.1"/>
    </source>
</evidence>
<name>A0A0C2MX75_THEKT</name>
<keyword evidence="2" id="KW-1185">Reference proteome</keyword>
<dbReference type="EMBL" id="JWZT01002710">
    <property type="protein sequence ID" value="KII68770.1"/>
    <property type="molecule type" value="Genomic_DNA"/>
</dbReference>
<dbReference type="AlphaFoldDB" id="A0A0C2MX75"/>
<comment type="caution">
    <text evidence="1">The sequence shown here is derived from an EMBL/GenBank/DDBJ whole genome shotgun (WGS) entry which is preliminary data.</text>
</comment>
<proteinExistence type="predicted"/>
<reference evidence="1 2" key="1">
    <citation type="journal article" date="2014" name="Genome Biol. Evol.">
        <title>The genome of the myxosporean Thelohanellus kitauei shows adaptations to nutrient acquisition within its fish host.</title>
        <authorList>
            <person name="Yang Y."/>
            <person name="Xiong J."/>
            <person name="Zhou Z."/>
            <person name="Huo F."/>
            <person name="Miao W."/>
            <person name="Ran C."/>
            <person name="Liu Y."/>
            <person name="Zhang J."/>
            <person name="Feng J."/>
            <person name="Wang M."/>
            <person name="Wang M."/>
            <person name="Wang L."/>
            <person name="Yao B."/>
        </authorList>
    </citation>
    <scope>NUCLEOTIDE SEQUENCE [LARGE SCALE GENOMIC DNA]</scope>
    <source>
        <strain evidence="1">Wuqing</strain>
    </source>
</reference>
<sequence length="250" mass="29565">MDIVKVTPVLSTRFENPMNTYKNHSNNAHEFKKNDAGEAFFKAGEVAEFKLKDLERAKCSYEQSADCYHQILSSSAYESYRKHVDLTLKQCGYIIETEFGDDVKCNEFYDWADEIRQENKIQHACQFTRKAMKKYVHRVSRCLKYKFRSLEAKEEIYHIISAENKTLNWANICRKCVSFWSIHSKHIHQNIRLLRYPGNYDQTRKELHLFETNLKIFINEVEKAYARSEKLADQSKKKALEDKTSSKSNF</sequence>
<dbReference type="Proteomes" id="UP000031668">
    <property type="component" value="Unassembled WGS sequence"/>
</dbReference>